<accession>A0AA38FT21</accession>
<evidence type="ECO:0000313" key="1">
    <source>
        <dbReference type="EMBL" id="KAH9309308.1"/>
    </source>
</evidence>
<proteinExistence type="predicted"/>
<name>A0AA38FT21_TAXCH</name>
<keyword evidence="2" id="KW-1185">Reference proteome</keyword>
<reference evidence="1 2" key="1">
    <citation type="journal article" date="2021" name="Nat. Plants">
        <title>The Taxus genome provides insights into paclitaxel biosynthesis.</title>
        <authorList>
            <person name="Xiong X."/>
            <person name="Gou J."/>
            <person name="Liao Q."/>
            <person name="Li Y."/>
            <person name="Zhou Q."/>
            <person name="Bi G."/>
            <person name="Li C."/>
            <person name="Du R."/>
            <person name="Wang X."/>
            <person name="Sun T."/>
            <person name="Guo L."/>
            <person name="Liang H."/>
            <person name="Lu P."/>
            <person name="Wu Y."/>
            <person name="Zhang Z."/>
            <person name="Ro D.K."/>
            <person name="Shang Y."/>
            <person name="Huang S."/>
            <person name="Yan J."/>
        </authorList>
    </citation>
    <scope>NUCLEOTIDE SEQUENCE [LARGE SCALE GENOMIC DNA]</scope>
    <source>
        <strain evidence="1">Ta-2019</strain>
    </source>
</reference>
<feature type="non-terminal residue" evidence="1">
    <location>
        <position position="50"/>
    </location>
</feature>
<sequence length="50" mass="5681">VVEAMVDDMTTEGLNFTEEAFKTNEKVINLQKKLTSSIKAMEKEMKVWSG</sequence>
<dbReference type="AlphaFoldDB" id="A0AA38FT21"/>
<comment type="caution">
    <text evidence="1">The sequence shown here is derived from an EMBL/GenBank/DDBJ whole genome shotgun (WGS) entry which is preliminary data.</text>
</comment>
<protein>
    <submittedName>
        <fullName evidence="1">Uncharacterized protein</fullName>
    </submittedName>
</protein>
<gene>
    <name evidence="1" type="ORF">KI387_037219</name>
</gene>
<dbReference type="Proteomes" id="UP000824469">
    <property type="component" value="Unassembled WGS sequence"/>
</dbReference>
<dbReference type="EMBL" id="JAHRHJ020000007">
    <property type="protein sequence ID" value="KAH9309308.1"/>
    <property type="molecule type" value="Genomic_DNA"/>
</dbReference>
<evidence type="ECO:0000313" key="2">
    <source>
        <dbReference type="Proteomes" id="UP000824469"/>
    </source>
</evidence>
<feature type="non-terminal residue" evidence="1">
    <location>
        <position position="1"/>
    </location>
</feature>
<organism evidence="1 2">
    <name type="scientific">Taxus chinensis</name>
    <name type="common">Chinese yew</name>
    <name type="synonym">Taxus wallichiana var. chinensis</name>
    <dbReference type="NCBI Taxonomy" id="29808"/>
    <lineage>
        <taxon>Eukaryota</taxon>
        <taxon>Viridiplantae</taxon>
        <taxon>Streptophyta</taxon>
        <taxon>Embryophyta</taxon>
        <taxon>Tracheophyta</taxon>
        <taxon>Spermatophyta</taxon>
        <taxon>Pinopsida</taxon>
        <taxon>Pinidae</taxon>
        <taxon>Conifers II</taxon>
        <taxon>Cupressales</taxon>
        <taxon>Taxaceae</taxon>
        <taxon>Taxus</taxon>
    </lineage>
</organism>